<keyword evidence="4 7" id="KW-0833">Ubl conjugation pathway</keyword>
<dbReference type="Proteomes" id="UP000006671">
    <property type="component" value="Unassembled WGS sequence"/>
</dbReference>
<feature type="compositionally biased region" description="Polar residues" evidence="8">
    <location>
        <begin position="596"/>
        <end position="615"/>
    </location>
</feature>
<dbReference type="Gene3D" id="3.90.70.10">
    <property type="entry name" value="Cysteine proteinases"/>
    <property type="match status" value="1"/>
</dbReference>
<feature type="region of interest" description="Disordered" evidence="8">
    <location>
        <begin position="1"/>
        <end position="82"/>
    </location>
</feature>
<evidence type="ECO:0000256" key="4">
    <source>
        <dbReference type="ARBA" id="ARBA00022786"/>
    </source>
</evidence>
<feature type="compositionally biased region" description="Basic and acidic residues" evidence="8">
    <location>
        <begin position="65"/>
        <end position="74"/>
    </location>
</feature>
<dbReference type="InterPro" id="IPR018200">
    <property type="entry name" value="USP_CS"/>
</dbReference>
<feature type="compositionally biased region" description="Low complexity" evidence="8">
    <location>
        <begin position="562"/>
        <end position="585"/>
    </location>
</feature>
<reference evidence="10 11" key="1">
    <citation type="journal article" date="2010" name="Cell">
        <title>The genome of Naegleria gruberi illuminates early eukaryotic versatility.</title>
        <authorList>
            <person name="Fritz-Laylin L.K."/>
            <person name="Prochnik S.E."/>
            <person name="Ginger M.L."/>
            <person name="Dacks J.B."/>
            <person name="Carpenter M.L."/>
            <person name="Field M.C."/>
            <person name="Kuo A."/>
            <person name="Paredez A."/>
            <person name="Chapman J."/>
            <person name="Pham J."/>
            <person name="Shu S."/>
            <person name="Neupane R."/>
            <person name="Cipriano M."/>
            <person name="Mancuso J."/>
            <person name="Tu H."/>
            <person name="Salamov A."/>
            <person name="Lindquist E."/>
            <person name="Shapiro H."/>
            <person name="Lucas S."/>
            <person name="Grigoriev I.V."/>
            <person name="Cande W.Z."/>
            <person name="Fulton C."/>
            <person name="Rokhsar D.S."/>
            <person name="Dawson S.C."/>
        </authorList>
    </citation>
    <scope>NUCLEOTIDE SEQUENCE [LARGE SCALE GENOMIC DNA]</scope>
    <source>
        <strain evidence="10 11">NEG-M</strain>
    </source>
</reference>
<dbReference type="GO" id="GO:0006508">
    <property type="term" value="P:proteolysis"/>
    <property type="evidence" value="ECO:0007669"/>
    <property type="project" value="UniProtKB-KW"/>
</dbReference>
<accession>D2V2L3</accession>
<dbReference type="GO" id="GO:0005829">
    <property type="term" value="C:cytosol"/>
    <property type="evidence" value="ECO:0007669"/>
    <property type="project" value="TreeGrafter"/>
</dbReference>
<dbReference type="OMA" id="IHEAPIN"/>
<feature type="region of interest" description="Disordered" evidence="8">
    <location>
        <begin position="706"/>
        <end position="777"/>
    </location>
</feature>
<feature type="compositionally biased region" description="Basic and acidic residues" evidence="8">
    <location>
        <begin position="586"/>
        <end position="595"/>
    </location>
</feature>
<dbReference type="PROSITE" id="PS50235">
    <property type="entry name" value="USP_3"/>
    <property type="match status" value="1"/>
</dbReference>
<dbReference type="InterPro" id="IPR038765">
    <property type="entry name" value="Papain-like_cys_pep_sf"/>
</dbReference>
<dbReference type="AlphaFoldDB" id="D2V2L3"/>
<feature type="region of interest" description="Disordered" evidence="8">
    <location>
        <begin position="527"/>
        <end position="622"/>
    </location>
</feature>
<evidence type="ECO:0000256" key="1">
    <source>
        <dbReference type="ARBA" id="ARBA00000707"/>
    </source>
</evidence>
<dbReference type="EC" id="3.4.19.12" evidence="7"/>
<evidence type="ECO:0000313" key="11">
    <source>
        <dbReference type="Proteomes" id="UP000006671"/>
    </source>
</evidence>
<name>D2V2L3_NAEGR</name>
<dbReference type="eggNOG" id="KOG1865">
    <property type="taxonomic scope" value="Eukaryota"/>
</dbReference>
<dbReference type="InterPro" id="IPR028889">
    <property type="entry name" value="USP"/>
</dbReference>
<dbReference type="GO" id="GO:0005634">
    <property type="term" value="C:nucleus"/>
    <property type="evidence" value="ECO:0007669"/>
    <property type="project" value="TreeGrafter"/>
</dbReference>
<dbReference type="OrthoDB" id="420187at2759"/>
<dbReference type="PROSITE" id="PS00972">
    <property type="entry name" value="USP_1"/>
    <property type="match status" value="1"/>
</dbReference>
<dbReference type="KEGG" id="ngr:NAEGRDRAFT_78303"/>
<evidence type="ECO:0000256" key="5">
    <source>
        <dbReference type="ARBA" id="ARBA00022801"/>
    </source>
</evidence>
<dbReference type="PROSITE" id="PS00973">
    <property type="entry name" value="USP_2"/>
    <property type="match status" value="1"/>
</dbReference>
<dbReference type="Pfam" id="PF00443">
    <property type="entry name" value="UCH"/>
    <property type="match status" value="1"/>
</dbReference>
<feature type="compositionally biased region" description="Low complexity" evidence="8">
    <location>
        <begin position="149"/>
        <end position="158"/>
    </location>
</feature>
<dbReference type="InParanoid" id="D2V2L3"/>
<sequence>MSGRAPNAAGKHQPRKMFKRASQQQQETTLNGNHNNSSEETKRKRVFTKNGSRKGEVSDDSEDEREVKRYQKDTEGDDDIENNEQLKALLKGSSEIIEQRISFVKAQLPDNYENVFSKMKPINGTSTNVFVYDHQADNSKENSEKHTSKSSTSSSATPEAKKGDDIEHNKELDPPNMFLIPREKIISLNSWTEIKKIGPGLQNLGNTCFMNAALQCLMYTPALRNFLLSRKIGEQSKKFNALDAMSLLAREMFLGNETSSGRSSRSNVVSPGFIAKHLKGIGGFVLGYQEDAHEFIVQLLDKMENAIVEKYKGKMDNIVLETNPVHQVFGGYLRSQIKTMETNYISNKYDAFIDIELQLNNCTSVEKSFQNYITPDRLDGKNKYKCPKTNTYVTASKKLTIHEAPINLILQLKRFNIFGKKVSKKISYEDTLDISPYMSNKNTVARYSLYGVLVHSGGSSSSGHYYSFVKNSNGIWYRMDDSSVTQVSQNTALGQQAYMLFYSRNMDDFKSDKCTAIFKESVKKWQEIQSPSSTSSSPATGSSDDKMEDDDEKESVIRKKQSNQSKQPTSTTTTIIDTNNTSATTNEEKASDSKKPTNLSIPKTTSTSAKLTTPPSKLEPPSPFYAPIRIDILEKLTPQKLQVLKSMRSVPPINIMRGVGGLLSPITLSSSSSSNIEAMWVNKNHLDGLKKNIVSTEKLFRVNVPSTPIKTLNGDDGKPQNPFSLDNYTSDSPIFSPSQTKTDVFEKKGQKRKFDDYESDQSGSDNETSEEPTTQSVKISANQLFKGASSQYSEDVDVWDDEETQEKAKQQKIFNEKVIAPKVFGRDEYDRALDAGKTKKIRKKQNPEDWEDSNFAFQQVSERKHKRK</sequence>
<dbReference type="STRING" id="5762.D2V2L3"/>
<organism evidence="11">
    <name type="scientific">Naegleria gruberi</name>
    <name type="common">Amoeba</name>
    <dbReference type="NCBI Taxonomy" id="5762"/>
    <lineage>
        <taxon>Eukaryota</taxon>
        <taxon>Discoba</taxon>
        <taxon>Heterolobosea</taxon>
        <taxon>Tetramitia</taxon>
        <taxon>Eutetramitia</taxon>
        <taxon>Vahlkampfiidae</taxon>
        <taxon>Naegleria</taxon>
    </lineage>
</organism>
<feature type="compositionally biased region" description="Basic and acidic residues" evidence="8">
    <location>
        <begin position="743"/>
        <end position="756"/>
    </location>
</feature>
<feature type="compositionally biased region" description="Polar residues" evidence="8">
    <location>
        <begin position="21"/>
        <end position="36"/>
    </location>
</feature>
<feature type="compositionally biased region" description="Basic and acidic residues" evidence="8">
    <location>
        <begin position="159"/>
        <end position="173"/>
    </location>
</feature>
<feature type="compositionally biased region" description="Polar residues" evidence="8">
    <location>
        <begin position="721"/>
        <end position="742"/>
    </location>
</feature>
<evidence type="ECO:0000313" key="10">
    <source>
        <dbReference type="EMBL" id="EFC49081.1"/>
    </source>
</evidence>
<gene>
    <name evidence="10" type="ORF">NAEGRDRAFT_78303</name>
</gene>
<dbReference type="MEROPS" id="C19.A13"/>
<feature type="compositionally biased region" description="Low complexity" evidence="8">
    <location>
        <begin position="530"/>
        <end position="542"/>
    </location>
</feature>
<dbReference type="SUPFAM" id="SSF54001">
    <property type="entry name" value="Cysteine proteinases"/>
    <property type="match status" value="1"/>
</dbReference>
<keyword evidence="6 7" id="KW-0788">Thiol protease</keyword>
<dbReference type="PANTHER" id="PTHR24006:SF758">
    <property type="entry name" value="UBIQUITIN CARBOXYL-TERMINAL HYDROLASE 36"/>
    <property type="match status" value="1"/>
</dbReference>
<keyword evidence="3 7" id="KW-0645">Protease</keyword>
<feature type="compositionally biased region" description="Polar residues" evidence="8">
    <location>
        <begin position="760"/>
        <end position="777"/>
    </location>
</feature>
<dbReference type="PANTHER" id="PTHR24006">
    <property type="entry name" value="UBIQUITIN CARBOXYL-TERMINAL HYDROLASE"/>
    <property type="match status" value="1"/>
</dbReference>
<dbReference type="GO" id="GO:0016579">
    <property type="term" value="P:protein deubiquitination"/>
    <property type="evidence" value="ECO:0007669"/>
    <property type="project" value="InterPro"/>
</dbReference>
<dbReference type="GO" id="GO:0004843">
    <property type="term" value="F:cysteine-type deubiquitinase activity"/>
    <property type="evidence" value="ECO:0007669"/>
    <property type="project" value="UniProtKB-UniRule"/>
</dbReference>
<dbReference type="InterPro" id="IPR050164">
    <property type="entry name" value="Peptidase_C19"/>
</dbReference>
<comment type="similarity">
    <text evidence="2 7">Belongs to the peptidase C19 family.</text>
</comment>
<feature type="domain" description="USP" evidence="9">
    <location>
        <begin position="199"/>
        <end position="505"/>
    </location>
</feature>
<proteinExistence type="inferred from homology"/>
<evidence type="ECO:0000259" key="9">
    <source>
        <dbReference type="PROSITE" id="PS50235"/>
    </source>
</evidence>
<evidence type="ECO:0000256" key="3">
    <source>
        <dbReference type="ARBA" id="ARBA00022670"/>
    </source>
</evidence>
<feature type="region of interest" description="Disordered" evidence="8">
    <location>
        <begin position="834"/>
        <end position="868"/>
    </location>
</feature>
<dbReference type="EMBL" id="GG738849">
    <property type="protein sequence ID" value="EFC49081.1"/>
    <property type="molecule type" value="Genomic_DNA"/>
</dbReference>
<dbReference type="GeneID" id="8849938"/>
<dbReference type="RefSeq" id="XP_002681825.1">
    <property type="nucleotide sequence ID" value="XM_002681779.1"/>
</dbReference>
<keyword evidence="11" id="KW-1185">Reference proteome</keyword>
<keyword evidence="5 7" id="KW-0378">Hydrolase</keyword>
<comment type="catalytic activity">
    <reaction evidence="1 7">
        <text>Thiol-dependent hydrolysis of ester, thioester, amide, peptide and isopeptide bonds formed by the C-terminal Gly of ubiquitin (a 76-residue protein attached to proteins as an intracellular targeting signal).</text>
        <dbReference type="EC" id="3.4.19.12"/>
    </reaction>
</comment>
<protein>
    <recommendedName>
        <fullName evidence="7">Ubiquitin carboxyl-terminal hydrolase</fullName>
        <ecNumber evidence="7">3.4.19.12</ecNumber>
    </recommendedName>
</protein>
<evidence type="ECO:0000256" key="7">
    <source>
        <dbReference type="RuleBase" id="RU366025"/>
    </source>
</evidence>
<dbReference type="InterPro" id="IPR001394">
    <property type="entry name" value="Peptidase_C19_UCH"/>
</dbReference>
<evidence type="ECO:0000256" key="8">
    <source>
        <dbReference type="SAM" id="MobiDB-lite"/>
    </source>
</evidence>
<evidence type="ECO:0000256" key="2">
    <source>
        <dbReference type="ARBA" id="ARBA00009085"/>
    </source>
</evidence>
<dbReference type="VEuPathDB" id="AmoebaDB:NAEGRDRAFT_78303"/>
<feature type="region of interest" description="Disordered" evidence="8">
    <location>
        <begin position="137"/>
        <end position="174"/>
    </location>
</feature>
<evidence type="ECO:0000256" key="6">
    <source>
        <dbReference type="ARBA" id="ARBA00022807"/>
    </source>
</evidence>
<feature type="compositionally biased region" description="Basic and acidic residues" evidence="8">
    <location>
        <begin position="137"/>
        <end position="147"/>
    </location>
</feature>